<name>A0A974WGM6_9BACT</name>
<feature type="coiled-coil region" evidence="1">
    <location>
        <begin position="941"/>
        <end position="968"/>
    </location>
</feature>
<dbReference type="SUPFAM" id="SSF110296">
    <property type="entry name" value="Oligoxyloglucan reducing end-specific cellobiohydrolase"/>
    <property type="match status" value="1"/>
</dbReference>
<dbReference type="InterPro" id="IPR036278">
    <property type="entry name" value="Sialidase_sf"/>
</dbReference>
<evidence type="ECO:0000256" key="1">
    <source>
        <dbReference type="SAM" id="Coils"/>
    </source>
</evidence>
<keyword evidence="3" id="KW-0378">Hydrolase</keyword>
<dbReference type="InterPro" id="IPR052025">
    <property type="entry name" value="Xyloglucanase_GH74"/>
</dbReference>
<dbReference type="EMBL" id="CP070608">
    <property type="protein sequence ID" value="QSE98158.1"/>
    <property type="molecule type" value="Genomic_DNA"/>
</dbReference>
<organism evidence="3 4">
    <name type="scientific">Fulvivirga lutea</name>
    <dbReference type="NCBI Taxonomy" id="2810512"/>
    <lineage>
        <taxon>Bacteria</taxon>
        <taxon>Pseudomonadati</taxon>
        <taxon>Bacteroidota</taxon>
        <taxon>Cytophagia</taxon>
        <taxon>Cytophagales</taxon>
        <taxon>Fulvivirgaceae</taxon>
        <taxon>Fulvivirga</taxon>
    </lineage>
</organism>
<gene>
    <name evidence="3" type="ORF">JR347_03495</name>
</gene>
<keyword evidence="4" id="KW-1185">Reference proteome</keyword>
<evidence type="ECO:0000256" key="2">
    <source>
        <dbReference type="SAM" id="SignalP"/>
    </source>
</evidence>
<feature type="chain" id="PRO_5037007927" evidence="2">
    <location>
        <begin position="20"/>
        <end position="1084"/>
    </location>
</feature>
<evidence type="ECO:0000313" key="4">
    <source>
        <dbReference type="Proteomes" id="UP000662783"/>
    </source>
</evidence>
<dbReference type="Proteomes" id="UP000662783">
    <property type="component" value="Chromosome"/>
</dbReference>
<dbReference type="InterPro" id="IPR015943">
    <property type="entry name" value="WD40/YVTN_repeat-like_dom_sf"/>
</dbReference>
<evidence type="ECO:0000313" key="3">
    <source>
        <dbReference type="EMBL" id="QSE98158.1"/>
    </source>
</evidence>
<dbReference type="SUPFAM" id="SSF50939">
    <property type="entry name" value="Sialidases"/>
    <property type="match status" value="1"/>
</dbReference>
<dbReference type="GO" id="GO:0016787">
    <property type="term" value="F:hydrolase activity"/>
    <property type="evidence" value="ECO:0007669"/>
    <property type="project" value="UniProtKB-KW"/>
</dbReference>
<proteinExistence type="predicted"/>
<dbReference type="PANTHER" id="PTHR43739:SF5">
    <property type="entry name" value="EXO-ALPHA-SIALIDASE"/>
    <property type="match status" value="1"/>
</dbReference>
<keyword evidence="2" id="KW-0732">Signal</keyword>
<reference evidence="3" key="1">
    <citation type="submission" date="2021-02" db="EMBL/GenBank/DDBJ databases">
        <title>Fulvivirga sp. S481 isolated from sea water.</title>
        <authorList>
            <person name="Bae S.S."/>
            <person name="Baek K."/>
        </authorList>
    </citation>
    <scope>NUCLEOTIDE SEQUENCE</scope>
    <source>
        <strain evidence="3">S481</strain>
    </source>
</reference>
<accession>A0A974WGM6</accession>
<sequence>MKKLLIASLAILMCFSIQAQRKKSSAPEKKNDISLSGLKFRSIGPALTSGRISDFAVNPDNPKEYYVATSAGGVWKTTNAGTTYTPLFDSQGSYSIGCVTMDPNNSAVIWVGTGENNNQRSVSYGDGVYKSIDGGASWENVGLKNSEHIGNIVVHPDNSDVVYVSAIGPVWSSGGDRGLYKTTDGGKTWKAVLTIDEHTGVNEVVMDPRNPEILYASTFQRRRHVFTYIGGGPKSSIHKSTDGGATWTEIKKGLPSVDLGRIGLAIAPSNPDIIYAIVEAAQGKGGFYKSTNGGASWSKQGSYSSSGNYYQEIVVDPLDANVIYGMDTWMQVSRDGGKSFSNVGEDTKHVDNHCIWIDPKDTDHLLVGCDGGIYETFDLAATWQFKANLPVTQFYKVAVDNAEPFYYIYGGTQDNFSMGGPSRTISGNGIANSDWYITTGGDGFESAIDPENPNIVYSQSQYGYLSRYDKLSGEVLGIKPQPRKGEDDYRWNWDAPLQVSNHKASRLYFAANKVFRSDDRGNSWEVISDDLTAQINRNELEVMGKIWSTDAVAKNGSTSPYGTIVSFSESPKNENLLYVGTDDGLIQITEDGGKAWRKVQGISGVPSRTYVNEVYASKHNENVVYAAFNHHKYGDFRPYIYKSSDKGRSWTSITGNLPVRGSVYAIEEDHVDPNLLFVGTEFGVFYSDNGGSSWTQLKSGVPTVAIRDIAIQERENDLVLGTFGRGFYVLDDYSALRNVKSLEGKSADLMSIRDSYAFEYSYPLGLPGRSFQGDDYYLGENLGSEAIFTYYLKDEIKSKRDQRLEKEKETTNDTYPTYEQLKAEREEMDPYLLFTIKNSKGDIVRKITTSPSTGVNRINWNLRTASTDPINLRAPSFYNPWAGGVPGSLVPPGEYSVTLSKFVDGTFTQLDEPVKFKVKSLSNYTLPAEDKEALAAFQKEVNELSRVVSGAQNSISELRNELRHIREAINLSLVDQKMLIDAYSAFDDKLNDISRDLNGDPIAAQLDIDSPMSVAARIGNIQYEMYYSTSKPTETHKNSLKIAKENFQPLLTSLRSLIREDLVKLQAQLEDANAPYTPNRVMVP</sequence>
<dbReference type="AlphaFoldDB" id="A0A974WGM6"/>
<dbReference type="CDD" id="cd15482">
    <property type="entry name" value="Sialidase_non-viral"/>
    <property type="match status" value="2"/>
</dbReference>
<feature type="signal peptide" evidence="2">
    <location>
        <begin position="1"/>
        <end position="19"/>
    </location>
</feature>
<protein>
    <submittedName>
        <fullName evidence="3">Glycosyl hydrolase</fullName>
    </submittedName>
</protein>
<keyword evidence="1" id="KW-0175">Coiled coil</keyword>
<dbReference type="KEGG" id="fuv:JR347_03495"/>
<dbReference type="RefSeq" id="WP_205722666.1">
    <property type="nucleotide sequence ID" value="NZ_CP070608.1"/>
</dbReference>
<dbReference type="PANTHER" id="PTHR43739">
    <property type="entry name" value="XYLOGLUCANASE (EUROFUNG)"/>
    <property type="match status" value="1"/>
</dbReference>
<dbReference type="Gene3D" id="2.130.10.10">
    <property type="entry name" value="YVTN repeat-like/Quinoprotein amine dehydrogenase"/>
    <property type="match status" value="4"/>
</dbReference>
<dbReference type="GO" id="GO:0010411">
    <property type="term" value="P:xyloglucan metabolic process"/>
    <property type="evidence" value="ECO:0007669"/>
    <property type="project" value="TreeGrafter"/>
</dbReference>